<dbReference type="EMBL" id="JABWDY010021233">
    <property type="protein sequence ID" value="KAF5192512.1"/>
    <property type="molecule type" value="Genomic_DNA"/>
</dbReference>
<protein>
    <submittedName>
        <fullName evidence="1">Nuclear polyadenylated RNA-binding protein</fullName>
    </submittedName>
</protein>
<dbReference type="PANTHER" id="PTHR33401:SF19">
    <property type="entry name" value="(RAPE) HYPOTHETICAL PROTEIN"/>
    <property type="match status" value="1"/>
</dbReference>
<dbReference type="AlphaFoldDB" id="A0A7J6W7S8"/>
<sequence length="132" mass="14767">MRVMFCKLHCPSFICFCKPSSHLLSPCPLKLENTPNVTSNVPSVTDVVDHLSPEKDEVEKVSIDGKQEVEIVPKSSLKKSSSQLGKEVEKGKVQWMDFFGKELVEIREFEASESEESEDEGDGVRGCFCVIQ</sequence>
<gene>
    <name evidence="1" type="ORF">FRX31_017902</name>
</gene>
<dbReference type="Proteomes" id="UP000554482">
    <property type="component" value="Unassembled WGS sequence"/>
</dbReference>
<reference evidence="1 2" key="1">
    <citation type="submission" date="2020-06" db="EMBL/GenBank/DDBJ databases">
        <title>Transcriptomic and genomic resources for Thalictrum thalictroides and T. hernandezii: Facilitating candidate gene discovery in an emerging model plant lineage.</title>
        <authorList>
            <person name="Arias T."/>
            <person name="Riano-Pachon D.M."/>
            <person name="Di Stilio V.S."/>
        </authorList>
    </citation>
    <scope>NUCLEOTIDE SEQUENCE [LARGE SCALE GENOMIC DNA]</scope>
    <source>
        <strain evidence="2">cv. WT478/WT964</strain>
        <tissue evidence="1">Leaves</tissue>
    </source>
</reference>
<accession>A0A7J6W7S8</accession>
<dbReference type="PANTHER" id="PTHR33401">
    <property type="entry name" value="LIGHT-HARVESTING COMPLEX-LIKE PROTEIN OHP2, CHLOROPLASTIC"/>
    <property type="match status" value="1"/>
</dbReference>
<name>A0A7J6W7S8_THATH</name>
<evidence type="ECO:0000313" key="2">
    <source>
        <dbReference type="Proteomes" id="UP000554482"/>
    </source>
</evidence>
<evidence type="ECO:0000313" key="1">
    <source>
        <dbReference type="EMBL" id="KAF5192512.1"/>
    </source>
</evidence>
<proteinExistence type="predicted"/>
<keyword evidence="2" id="KW-1185">Reference proteome</keyword>
<organism evidence="1 2">
    <name type="scientific">Thalictrum thalictroides</name>
    <name type="common">Rue-anemone</name>
    <name type="synonym">Anemone thalictroides</name>
    <dbReference type="NCBI Taxonomy" id="46969"/>
    <lineage>
        <taxon>Eukaryota</taxon>
        <taxon>Viridiplantae</taxon>
        <taxon>Streptophyta</taxon>
        <taxon>Embryophyta</taxon>
        <taxon>Tracheophyta</taxon>
        <taxon>Spermatophyta</taxon>
        <taxon>Magnoliopsida</taxon>
        <taxon>Ranunculales</taxon>
        <taxon>Ranunculaceae</taxon>
        <taxon>Thalictroideae</taxon>
        <taxon>Thalictrum</taxon>
    </lineage>
</organism>
<dbReference type="OrthoDB" id="1921202at2759"/>
<comment type="caution">
    <text evidence="1">The sequence shown here is derived from an EMBL/GenBank/DDBJ whole genome shotgun (WGS) entry which is preliminary data.</text>
</comment>